<keyword evidence="3" id="KW-1185">Reference proteome</keyword>
<accession>A0A1V4A0N3</accession>
<comment type="caution">
    <text evidence="2">The sequence shown here is derived from an EMBL/GenBank/DDBJ whole genome shotgun (WGS) entry which is preliminary data.</text>
</comment>
<proteinExistence type="predicted"/>
<name>A0A1V4A0N3_9ACTN</name>
<dbReference type="PANTHER" id="PTHR12110:SF48">
    <property type="entry name" value="BLL3656 PROTEIN"/>
    <property type="match status" value="1"/>
</dbReference>
<dbReference type="InterPro" id="IPR050312">
    <property type="entry name" value="IolE/XylAMocC-like"/>
</dbReference>
<dbReference type="InterPro" id="IPR013022">
    <property type="entry name" value="Xyl_isomerase-like_TIM-brl"/>
</dbReference>
<dbReference type="EMBL" id="MVFC01000048">
    <property type="protein sequence ID" value="OON71789.1"/>
    <property type="molecule type" value="Genomic_DNA"/>
</dbReference>
<sequence length="273" mass="29310">MGKVLRELTLSAQTLRAVPFGTRVTAAVEAGFTGLGLSVEQYRDAIEAGWTDRRMLGLLTKHGLRVTEVELLTGWAEDPGHGTGDDAEVHRVARTFRPQRVHATVFQEHPLAALTEGFAEVCRTAAGYGARAALEFMPYAGVTSVQEAWRVVGGAGEPNGGLLVDAWHWTRSGAAATDLDGIPADRVAAVQLADTLRKPLRDPGYEARHHRLLPGEGSGDVTGMLRTLWAHGVRAPLAVEVVSDLLDAQNPQLTARQAYRSSLSAMESAHLVP</sequence>
<dbReference type="Proteomes" id="UP000190539">
    <property type="component" value="Unassembled WGS sequence"/>
</dbReference>
<keyword evidence="2" id="KW-0413">Isomerase</keyword>
<protein>
    <submittedName>
        <fullName evidence="2">Sugar phosphate isomerase</fullName>
    </submittedName>
</protein>
<dbReference type="AlphaFoldDB" id="A0A1V4A0N3"/>
<dbReference type="Gene3D" id="3.20.20.150">
    <property type="entry name" value="Divalent-metal-dependent TIM barrel enzymes"/>
    <property type="match status" value="1"/>
</dbReference>
<dbReference type="SUPFAM" id="SSF51658">
    <property type="entry name" value="Xylose isomerase-like"/>
    <property type="match status" value="1"/>
</dbReference>
<feature type="domain" description="Xylose isomerase-like TIM barrel" evidence="1">
    <location>
        <begin position="25"/>
        <end position="254"/>
    </location>
</feature>
<dbReference type="GO" id="GO:0016853">
    <property type="term" value="F:isomerase activity"/>
    <property type="evidence" value="ECO:0007669"/>
    <property type="project" value="UniProtKB-KW"/>
</dbReference>
<evidence type="ECO:0000259" key="1">
    <source>
        <dbReference type="Pfam" id="PF01261"/>
    </source>
</evidence>
<reference evidence="2 3" key="1">
    <citation type="submission" date="2017-02" db="EMBL/GenBank/DDBJ databases">
        <title>Draft Genome Sequence of Streptomyces tsukubaensis F601, a Producer of the immunosuppressant tacrolimus FK506.</title>
        <authorList>
            <person name="Zong G."/>
            <person name="Zhong C."/>
            <person name="Fu J."/>
            <person name="Qin R."/>
            <person name="Cao G."/>
        </authorList>
    </citation>
    <scope>NUCLEOTIDE SEQUENCE [LARGE SCALE GENOMIC DNA]</scope>
    <source>
        <strain evidence="2 3">F601</strain>
    </source>
</reference>
<dbReference type="PANTHER" id="PTHR12110">
    <property type="entry name" value="HYDROXYPYRUVATE ISOMERASE"/>
    <property type="match status" value="1"/>
</dbReference>
<evidence type="ECO:0000313" key="2">
    <source>
        <dbReference type="EMBL" id="OON71789.1"/>
    </source>
</evidence>
<organism evidence="2 3">
    <name type="scientific">Streptomyces tsukubensis</name>
    <dbReference type="NCBI Taxonomy" id="83656"/>
    <lineage>
        <taxon>Bacteria</taxon>
        <taxon>Bacillati</taxon>
        <taxon>Actinomycetota</taxon>
        <taxon>Actinomycetes</taxon>
        <taxon>Kitasatosporales</taxon>
        <taxon>Streptomycetaceae</taxon>
        <taxon>Streptomyces</taxon>
    </lineage>
</organism>
<dbReference type="STRING" id="83656.B1H18_32450"/>
<dbReference type="InterPro" id="IPR036237">
    <property type="entry name" value="Xyl_isomerase-like_sf"/>
</dbReference>
<gene>
    <name evidence="2" type="ORF">B1H18_32450</name>
</gene>
<evidence type="ECO:0000313" key="3">
    <source>
        <dbReference type="Proteomes" id="UP000190539"/>
    </source>
</evidence>
<dbReference type="Pfam" id="PF01261">
    <property type="entry name" value="AP_endonuc_2"/>
    <property type="match status" value="1"/>
</dbReference>